<comment type="caution">
    <text evidence="9">The sequence shown here is derived from an EMBL/GenBank/DDBJ whole genome shotgun (WGS) entry which is preliminary data.</text>
</comment>
<evidence type="ECO:0000256" key="3">
    <source>
        <dbReference type="ARBA" id="ARBA00022737"/>
    </source>
</evidence>
<feature type="domain" description="C2H2-type" evidence="8">
    <location>
        <begin position="57"/>
        <end position="84"/>
    </location>
</feature>
<dbReference type="Gene3D" id="3.30.160.60">
    <property type="entry name" value="Classic Zinc Finger"/>
    <property type="match status" value="3"/>
</dbReference>
<keyword evidence="5" id="KW-0862">Zinc</keyword>
<dbReference type="PANTHER" id="PTHR16515:SF49">
    <property type="entry name" value="GASTRULA ZINC FINGER PROTEIN XLCGF49.1-LIKE-RELATED"/>
    <property type="match status" value="1"/>
</dbReference>
<dbReference type="GO" id="GO:0005634">
    <property type="term" value="C:nucleus"/>
    <property type="evidence" value="ECO:0007669"/>
    <property type="project" value="UniProtKB-SubCell"/>
</dbReference>
<sequence length="139" mass="16462">MVECEHCGKKFSDQRSCHSHIRGVHDEARQMCRYCGKMFRRRCDLYQHERRHRTANLPCKYCDKIFKVGKDLQAHIATHEGGKRFHCSHCDKELTSYRNLKNHIASIHQKERPFACQQCKKTYSKASSLQVRLIELQLV</sequence>
<dbReference type="PROSITE" id="PS00028">
    <property type="entry name" value="ZINC_FINGER_C2H2_1"/>
    <property type="match status" value="4"/>
</dbReference>
<comment type="subcellular location">
    <subcellularLocation>
        <location evidence="1">Nucleus</location>
    </subcellularLocation>
</comment>
<evidence type="ECO:0000256" key="2">
    <source>
        <dbReference type="ARBA" id="ARBA00022723"/>
    </source>
</evidence>
<reference evidence="9 10" key="1">
    <citation type="submission" date="2019-05" db="EMBL/GenBank/DDBJ databases">
        <title>Another draft genome of Portunus trituberculatus and its Hox gene families provides insights of decapod evolution.</title>
        <authorList>
            <person name="Jeong J.-H."/>
            <person name="Song I."/>
            <person name="Kim S."/>
            <person name="Choi T."/>
            <person name="Kim D."/>
            <person name="Ryu S."/>
            <person name="Kim W."/>
        </authorList>
    </citation>
    <scope>NUCLEOTIDE SEQUENCE [LARGE SCALE GENOMIC DNA]</scope>
    <source>
        <tissue evidence="9">Muscle</tissue>
    </source>
</reference>
<dbReference type="Proteomes" id="UP000324222">
    <property type="component" value="Unassembled WGS sequence"/>
</dbReference>
<evidence type="ECO:0000313" key="10">
    <source>
        <dbReference type="Proteomes" id="UP000324222"/>
    </source>
</evidence>
<dbReference type="SUPFAM" id="SSF57667">
    <property type="entry name" value="beta-beta-alpha zinc fingers"/>
    <property type="match status" value="2"/>
</dbReference>
<dbReference type="InterPro" id="IPR036236">
    <property type="entry name" value="Znf_C2H2_sf"/>
</dbReference>
<dbReference type="AlphaFoldDB" id="A0A5B7J0H2"/>
<dbReference type="GO" id="GO:0010468">
    <property type="term" value="P:regulation of gene expression"/>
    <property type="evidence" value="ECO:0007669"/>
    <property type="project" value="TreeGrafter"/>
</dbReference>
<name>A0A5B7J0H2_PORTR</name>
<accession>A0A5B7J0H2</accession>
<feature type="domain" description="C2H2-type" evidence="8">
    <location>
        <begin position="30"/>
        <end position="52"/>
    </location>
</feature>
<dbReference type="PROSITE" id="PS50157">
    <property type="entry name" value="ZINC_FINGER_C2H2_2"/>
    <property type="match status" value="4"/>
</dbReference>
<keyword evidence="2" id="KW-0479">Metal-binding</keyword>
<evidence type="ECO:0000256" key="7">
    <source>
        <dbReference type="PROSITE-ProRule" id="PRU00042"/>
    </source>
</evidence>
<feature type="domain" description="C2H2-type" evidence="8">
    <location>
        <begin position="85"/>
        <end position="113"/>
    </location>
</feature>
<protein>
    <submittedName>
        <fullName evidence="9">Zinc finger protein 177</fullName>
    </submittedName>
</protein>
<dbReference type="EMBL" id="VSRR010076298">
    <property type="protein sequence ID" value="MPC88003.1"/>
    <property type="molecule type" value="Genomic_DNA"/>
</dbReference>
<keyword evidence="10" id="KW-1185">Reference proteome</keyword>
<evidence type="ECO:0000256" key="5">
    <source>
        <dbReference type="ARBA" id="ARBA00022833"/>
    </source>
</evidence>
<organism evidence="9 10">
    <name type="scientific">Portunus trituberculatus</name>
    <name type="common">Swimming crab</name>
    <name type="synonym">Neptunus trituberculatus</name>
    <dbReference type="NCBI Taxonomy" id="210409"/>
    <lineage>
        <taxon>Eukaryota</taxon>
        <taxon>Metazoa</taxon>
        <taxon>Ecdysozoa</taxon>
        <taxon>Arthropoda</taxon>
        <taxon>Crustacea</taxon>
        <taxon>Multicrustacea</taxon>
        <taxon>Malacostraca</taxon>
        <taxon>Eumalacostraca</taxon>
        <taxon>Eucarida</taxon>
        <taxon>Decapoda</taxon>
        <taxon>Pleocyemata</taxon>
        <taxon>Brachyura</taxon>
        <taxon>Eubrachyura</taxon>
        <taxon>Portunoidea</taxon>
        <taxon>Portunidae</taxon>
        <taxon>Portuninae</taxon>
        <taxon>Portunus</taxon>
    </lineage>
</organism>
<dbReference type="OrthoDB" id="4748970at2759"/>
<dbReference type="GO" id="GO:0008270">
    <property type="term" value="F:zinc ion binding"/>
    <property type="evidence" value="ECO:0007669"/>
    <property type="project" value="UniProtKB-KW"/>
</dbReference>
<keyword evidence="3" id="KW-0677">Repeat</keyword>
<feature type="domain" description="C2H2-type" evidence="8">
    <location>
        <begin position="2"/>
        <end position="30"/>
    </location>
</feature>
<keyword evidence="6" id="KW-0539">Nucleus</keyword>
<proteinExistence type="predicted"/>
<dbReference type="InterPro" id="IPR050331">
    <property type="entry name" value="Zinc_finger"/>
</dbReference>
<evidence type="ECO:0000313" key="9">
    <source>
        <dbReference type="EMBL" id="MPC88003.1"/>
    </source>
</evidence>
<evidence type="ECO:0000256" key="1">
    <source>
        <dbReference type="ARBA" id="ARBA00004123"/>
    </source>
</evidence>
<evidence type="ECO:0000256" key="4">
    <source>
        <dbReference type="ARBA" id="ARBA00022771"/>
    </source>
</evidence>
<dbReference type="SMART" id="SM00355">
    <property type="entry name" value="ZnF_C2H2"/>
    <property type="match status" value="4"/>
</dbReference>
<gene>
    <name evidence="9" type="primary">ZNF177</name>
    <name evidence="9" type="ORF">E2C01_082892</name>
</gene>
<evidence type="ECO:0000259" key="8">
    <source>
        <dbReference type="PROSITE" id="PS50157"/>
    </source>
</evidence>
<dbReference type="InterPro" id="IPR013087">
    <property type="entry name" value="Znf_C2H2_type"/>
</dbReference>
<dbReference type="Pfam" id="PF00096">
    <property type="entry name" value="zf-C2H2"/>
    <property type="match status" value="3"/>
</dbReference>
<keyword evidence="4 7" id="KW-0863">Zinc-finger</keyword>
<evidence type="ECO:0000256" key="6">
    <source>
        <dbReference type="ARBA" id="ARBA00023242"/>
    </source>
</evidence>
<dbReference type="PANTHER" id="PTHR16515">
    <property type="entry name" value="PR DOMAIN ZINC FINGER PROTEIN"/>
    <property type="match status" value="1"/>
</dbReference>